<name>A0ABM1TI94_LIMPO</name>
<evidence type="ECO:0000313" key="6">
    <source>
        <dbReference type="RefSeq" id="XP_022255600.1"/>
    </source>
</evidence>
<dbReference type="InterPro" id="IPR051943">
    <property type="entry name" value="TRAFAC_Dynamin-like_GTPase"/>
</dbReference>
<protein>
    <submittedName>
        <fullName evidence="6">Sarcalumenin-like isoform X1</fullName>
    </submittedName>
</protein>
<dbReference type="CDD" id="cd09913">
    <property type="entry name" value="EHD"/>
    <property type="match status" value="1"/>
</dbReference>
<accession>A0ABM1TI94</accession>
<proteinExistence type="predicted"/>
<feature type="signal peptide" evidence="3">
    <location>
        <begin position="1"/>
        <end position="26"/>
    </location>
</feature>
<dbReference type="Proteomes" id="UP000694941">
    <property type="component" value="Unplaced"/>
</dbReference>
<keyword evidence="5" id="KW-1185">Reference proteome</keyword>
<dbReference type="InterPro" id="IPR027417">
    <property type="entry name" value="P-loop_NTPase"/>
</dbReference>
<comment type="subcellular location">
    <subcellularLocation>
        <location evidence="1">Endomembrane system</location>
        <topology evidence="1">Peripheral membrane protein</topology>
    </subcellularLocation>
</comment>
<feature type="domain" description="Dynamin-type G" evidence="4">
    <location>
        <begin position="133"/>
        <end position="374"/>
    </location>
</feature>
<dbReference type="Pfam" id="PF00350">
    <property type="entry name" value="Dynamin_N"/>
    <property type="match status" value="1"/>
</dbReference>
<dbReference type="Pfam" id="PF16880">
    <property type="entry name" value="EHD_N"/>
    <property type="match status" value="1"/>
</dbReference>
<dbReference type="GeneID" id="111083012"/>
<gene>
    <name evidence="6" type="primary">LOC111083012</name>
</gene>
<feature type="chain" id="PRO_5045232214" evidence="3">
    <location>
        <begin position="27"/>
        <end position="522"/>
    </location>
</feature>
<evidence type="ECO:0000256" key="3">
    <source>
        <dbReference type="SAM" id="SignalP"/>
    </source>
</evidence>
<dbReference type="InterPro" id="IPR031692">
    <property type="entry name" value="EHD_N"/>
</dbReference>
<keyword evidence="3" id="KW-0732">Signal</keyword>
<dbReference type="InterPro" id="IPR030381">
    <property type="entry name" value="G_DYNAMIN_dom"/>
</dbReference>
<dbReference type="RefSeq" id="XP_022255600.1">
    <property type="nucleotide sequence ID" value="XM_022399892.1"/>
</dbReference>
<reference evidence="6" key="1">
    <citation type="submission" date="2025-08" db="UniProtKB">
        <authorList>
            <consortium name="RefSeq"/>
        </authorList>
    </citation>
    <scope>IDENTIFICATION</scope>
    <source>
        <tissue evidence="6">Muscle</tissue>
    </source>
</reference>
<dbReference type="SUPFAM" id="SSF52540">
    <property type="entry name" value="P-loop containing nucleoside triphosphate hydrolases"/>
    <property type="match status" value="1"/>
</dbReference>
<evidence type="ECO:0000256" key="2">
    <source>
        <dbReference type="ARBA" id="ARBA00023136"/>
    </source>
</evidence>
<evidence type="ECO:0000259" key="4">
    <source>
        <dbReference type="PROSITE" id="PS51718"/>
    </source>
</evidence>
<evidence type="ECO:0000313" key="5">
    <source>
        <dbReference type="Proteomes" id="UP000694941"/>
    </source>
</evidence>
<dbReference type="PANTHER" id="PTHR43681">
    <property type="entry name" value="TRANSMEMBRANE GTPASE FZO"/>
    <property type="match status" value="1"/>
</dbReference>
<sequence length="522" mass="60523">MATNWQRIRFYIRLTVLILVLTKVLTDETRAEKEFTVAPADTQHDEDESSVQTTSTIETDEVYQHIQQQYGQKNRDHIHKVLQLDEKPKSTQELLVSDILGKLNELYETDIKPLGEAYHFHDLKQRKVDNGEIFASPRVLIMGPWSTGKSSLINYLLGIENDTYALATGAQPTTSEFTVMLNGREYKTVEGAVLAMNKSYRALEKFGQSFLERLMGIQIPHPLLEKMNIIDTPGIIENRKQQERGYPFNNVCQWFIDRADIILVVFDPTKLDVGSELEILFKLLKGHEGKVRIILNKADSLTPQELMRVYGALFWSLSPLINVTEPPRVYVGSFWSKKYNLVSEPNGQLFMEEELTLLKDLHEIVSNRIENKIALIRQNAIQVRNHALLVAQYLHVFQDKKSIFKNNKEVEEHLIEKPGEYRIFDTVLAYPDISKHDLPPPEQYHEFFKIHPIESFLPLAKHCPFYGPCPLERVEHAIHEKIPSLLEELYNQRIHNCKTLGYCGMNWDHTMNKYRKNVNENP</sequence>
<dbReference type="PROSITE" id="PS51718">
    <property type="entry name" value="G_DYNAMIN_2"/>
    <property type="match status" value="1"/>
</dbReference>
<dbReference type="Gene3D" id="1.10.268.20">
    <property type="match status" value="1"/>
</dbReference>
<organism evidence="5 6">
    <name type="scientific">Limulus polyphemus</name>
    <name type="common">Atlantic horseshoe crab</name>
    <dbReference type="NCBI Taxonomy" id="6850"/>
    <lineage>
        <taxon>Eukaryota</taxon>
        <taxon>Metazoa</taxon>
        <taxon>Ecdysozoa</taxon>
        <taxon>Arthropoda</taxon>
        <taxon>Chelicerata</taxon>
        <taxon>Merostomata</taxon>
        <taxon>Xiphosura</taxon>
        <taxon>Limulidae</taxon>
        <taxon>Limulus</taxon>
    </lineage>
</organism>
<dbReference type="Gene3D" id="3.40.50.300">
    <property type="entry name" value="P-loop containing nucleotide triphosphate hydrolases"/>
    <property type="match status" value="1"/>
</dbReference>
<dbReference type="PANTHER" id="PTHR43681:SF1">
    <property type="entry name" value="SARCALUMENIN"/>
    <property type="match status" value="1"/>
</dbReference>
<dbReference type="InterPro" id="IPR045063">
    <property type="entry name" value="Dynamin_N"/>
</dbReference>
<keyword evidence="2" id="KW-0472">Membrane</keyword>
<evidence type="ECO:0000256" key="1">
    <source>
        <dbReference type="ARBA" id="ARBA00004184"/>
    </source>
</evidence>